<evidence type="ECO:0000256" key="7">
    <source>
        <dbReference type="ARBA" id="ARBA00023288"/>
    </source>
</evidence>
<dbReference type="Pfam" id="PF08842">
    <property type="entry name" value="Mfa2"/>
    <property type="match status" value="1"/>
</dbReference>
<keyword evidence="3 8" id="KW-0732">Signal</keyword>
<evidence type="ECO:0000313" key="9">
    <source>
        <dbReference type="EMBL" id="MDN0050289.1"/>
    </source>
</evidence>
<feature type="chain" id="PRO_5045998354" evidence="8">
    <location>
        <begin position="28"/>
        <end position="350"/>
    </location>
</feature>
<name>A0ABT7X873_9BACE</name>
<evidence type="ECO:0000256" key="6">
    <source>
        <dbReference type="ARBA" id="ARBA00023237"/>
    </source>
</evidence>
<protein>
    <submittedName>
        <fullName evidence="9">FimB/Mfa2 family fimbrial subunit</fullName>
    </submittedName>
</protein>
<dbReference type="Gene3D" id="2.60.40.2100">
    <property type="match status" value="1"/>
</dbReference>
<dbReference type="EMBL" id="JAUEII010000032">
    <property type="protein sequence ID" value="MDN0050289.1"/>
    <property type="molecule type" value="Genomic_DNA"/>
</dbReference>
<evidence type="ECO:0000256" key="2">
    <source>
        <dbReference type="ARBA" id="ARBA00007248"/>
    </source>
</evidence>
<feature type="signal peptide" evidence="8">
    <location>
        <begin position="1"/>
        <end position="27"/>
    </location>
</feature>
<keyword evidence="5" id="KW-0564">Palmitate</keyword>
<reference evidence="9" key="2">
    <citation type="submission" date="2024-05" db="EMBL/GenBank/DDBJ databases">
        <title>Identification and characterization of horizontal gene transfer across gut microbiota members of farm animals based on homology search.</title>
        <authorList>
            <person name="Schwarzerova J."/>
            <person name="Nykrynova M."/>
            <person name="Jureckova K."/>
            <person name="Cejkova D."/>
            <person name="Rychlik I."/>
        </authorList>
    </citation>
    <scope>NUCLEOTIDE SEQUENCE</scope>
    <source>
        <strain evidence="9">84_SSukc20</strain>
    </source>
</reference>
<reference evidence="9" key="1">
    <citation type="submission" date="2023-06" db="EMBL/GenBank/DDBJ databases">
        <authorList>
            <person name="Zeman M."/>
            <person name="Kubasova T."/>
            <person name="Jahodarova E."/>
            <person name="Nykrynova M."/>
            <person name="Rychlik I."/>
        </authorList>
    </citation>
    <scope>NUCLEOTIDE SEQUENCE</scope>
    <source>
        <strain evidence="9">84_SSukc20</strain>
    </source>
</reference>
<sequence>MKTLLYSIHRKACKLMLAAAALLPVTSCDTVWDNDDDCPIETEYRVKFKYDYNMLYADAFASQVHSVTLYAFDADGRLAFQQTDRGDMLAESDYSMLLPLEPGNYRLVAWAGVEDGNGFTVPQLTESISAIDDLTCRINRYPTTLWGEPIDSVGYLQPLWHGSVETPVLTRAADRTEYITVPLVKNTNTFRIILQQIAAGPVDASLFEFTVTDENGLMAYDNSLVPNDGTLTYMPYYQAQGSADIEGTPSADQINMAVAELSTGRLMVDSDVRLTISNRETGETVLSIPLIDYLEVCRTVANYDMPLQEYLDREDTYTMTFFLDSNNAWINTQVIINDWIVRYNDITPEI</sequence>
<evidence type="ECO:0000256" key="5">
    <source>
        <dbReference type="ARBA" id="ARBA00023139"/>
    </source>
</evidence>
<evidence type="ECO:0000256" key="4">
    <source>
        <dbReference type="ARBA" id="ARBA00023136"/>
    </source>
</evidence>
<keyword evidence="7" id="KW-0449">Lipoprotein</keyword>
<proteinExistence type="inferred from homology"/>
<dbReference type="InterPro" id="IPR014941">
    <property type="entry name" value="FimB/Mfa2/Mfa3"/>
</dbReference>
<keyword evidence="4" id="KW-0472">Membrane</keyword>
<dbReference type="Gene3D" id="2.60.40.2090">
    <property type="match status" value="1"/>
</dbReference>
<dbReference type="Proteomes" id="UP001167871">
    <property type="component" value="Unassembled WGS sequence"/>
</dbReference>
<evidence type="ECO:0000313" key="10">
    <source>
        <dbReference type="Proteomes" id="UP001167871"/>
    </source>
</evidence>
<keyword evidence="10" id="KW-1185">Reference proteome</keyword>
<comment type="subcellular location">
    <subcellularLocation>
        <location evidence="1">Cell outer membrane</location>
    </subcellularLocation>
</comment>
<evidence type="ECO:0000256" key="1">
    <source>
        <dbReference type="ARBA" id="ARBA00004442"/>
    </source>
</evidence>
<gene>
    <name evidence="9" type="ORF">QVO10_13010</name>
</gene>
<dbReference type="RefSeq" id="WP_301640519.1">
    <property type="nucleotide sequence ID" value="NZ_JAUEII010000032.1"/>
</dbReference>
<evidence type="ECO:0000256" key="8">
    <source>
        <dbReference type="SAM" id="SignalP"/>
    </source>
</evidence>
<keyword evidence="6" id="KW-0998">Cell outer membrane</keyword>
<organism evidence="9 10">
    <name type="scientific">Bacteroides gallinaceum</name>
    <dbReference type="NCBI Taxonomy" id="1462571"/>
    <lineage>
        <taxon>Bacteria</taxon>
        <taxon>Pseudomonadati</taxon>
        <taxon>Bacteroidota</taxon>
        <taxon>Bacteroidia</taxon>
        <taxon>Bacteroidales</taxon>
        <taxon>Bacteroidaceae</taxon>
        <taxon>Bacteroides</taxon>
    </lineage>
</organism>
<accession>A0ABT7X873</accession>
<comment type="caution">
    <text evidence="9">The sequence shown here is derived from an EMBL/GenBank/DDBJ whole genome shotgun (WGS) entry which is preliminary data.</text>
</comment>
<comment type="similarity">
    <text evidence="2">Belongs to the bacteroidetes fimbrillin superfamily. FimB/Mfa2 family.</text>
</comment>
<evidence type="ECO:0000256" key="3">
    <source>
        <dbReference type="ARBA" id="ARBA00022729"/>
    </source>
</evidence>